<dbReference type="EC" id="3.1.4.4" evidence="3"/>
<dbReference type="CDD" id="cd09116">
    <property type="entry name" value="PLDc_Nuc_like"/>
    <property type="match status" value="1"/>
</dbReference>
<comment type="catalytic activity">
    <reaction evidence="1">
        <text>a 1,2-diacyl-sn-glycero-3-phosphocholine + H2O = a 1,2-diacyl-sn-glycero-3-phosphate + choline + H(+)</text>
        <dbReference type="Rhea" id="RHEA:14445"/>
        <dbReference type="ChEBI" id="CHEBI:15354"/>
        <dbReference type="ChEBI" id="CHEBI:15377"/>
        <dbReference type="ChEBI" id="CHEBI:15378"/>
        <dbReference type="ChEBI" id="CHEBI:57643"/>
        <dbReference type="ChEBI" id="CHEBI:58608"/>
        <dbReference type="EC" id="3.1.4.4"/>
    </reaction>
</comment>
<evidence type="ECO:0000313" key="8">
    <source>
        <dbReference type="EMBL" id="TLD81197.1"/>
    </source>
</evidence>
<evidence type="ECO:0000256" key="6">
    <source>
        <dbReference type="ARBA" id="ARBA00023098"/>
    </source>
</evidence>
<dbReference type="AlphaFoldDB" id="A0A4U8S6A2"/>
<dbReference type="RefSeq" id="WP_081955925.1">
    <property type="nucleotide sequence ID" value="NZ_FZNG01000003.1"/>
</dbReference>
<dbReference type="InterPro" id="IPR051406">
    <property type="entry name" value="PLD_domain"/>
</dbReference>
<sequence>MRKNTYFLFTRNALLRRVKKGIIFLFFSIICTLTPLHALEKIYLMPYEQQEALRELLNVIKQANKSIDIAIYSFTNREIARALRDASSKGVKINIIYDMGQKTTDNSTIGYLEKFANIHTCLLEGNLAKTGKYKGIMHHKMIIIDGTLIGLGSANWSKNAFENNYESLYFTDSKDIIAKSQTYYNKMLSVCQPFMSY</sequence>
<dbReference type="SMART" id="SM00155">
    <property type="entry name" value="PLDc"/>
    <property type="match status" value="1"/>
</dbReference>
<dbReference type="OrthoDB" id="9765044at2"/>
<dbReference type="Pfam" id="PF13091">
    <property type="entry name" value="PLDc_2"/>
    <property type="match status" value="1"/>
</dbReference>
<keyword evidence="5" id="KW-0442">Lipid degradation</keyword>
<dbReference type="SUPFAM" id="SSF56024">
    <property type="entry name" value="Phospholipase D/nuclease"/>
    <property type="match status" value="1"/>
</dbReference>
<dbReference type="EMBL" id="JRPL02000026">
    <property type="protein sequence ID" value="TLD81197.1"/>
    <property type="molecule type" value="Genomic_DNA"/>
</dbReference>
<dbReference type="GO" id="GO:0004630">
    <property type="term" value="F:phospholipase D activity"/>
    <property type="evidence" value="ECO:0007669"/>
    <property type="project" value="UniProtKB-EC"/>
</dbReference>
<comment type="similarity">
    <text evidence="2">Belongs to the phospholipase D family.</text>
</comment>
<dbReference type="GO" id="GO:0016042">
    <property type="term" value="P:lipid catabolic process"/>
    <property type="evidence" value="ECO:0007669"/>
    <property type="project" value="UniProtKB-KW"/>
</dbReference>
<evidence type="ECO:0000256" key="1">
    <source>
        <dbReference type="ARBA" id="ARBA00000798"/>
    </source>
</evidence>
<dbReference type="Gene3D" id="3.30.870.10">
    <property type="entry name" value="Endonuclease Chain A"/>
    <property type="match status" value="1"/>
</dbReference>
<dbReference type="InterPro" id="IPR001736">
    <property type="entry name" value="PLipase_D/transphosphatidylase"/>
</dbReference>
<comment type="caution">
    <text evidence="8">The sequence shown here is derived from an EMBL/GenBank/DDBJ whole genome shotgun (WGS) entry which is preliminary data.</text>
</comment>
<organism evidence="8 9">
    <name type="scientific">Helicobacter trogontum</name>
    <dbReference type="NCBI Taxonomy" id="50960"/>
    <lineage>
        <taxon>Bacteria</taxon>
        <taxon>Pseudomonadati</taxon>
        <taxon>Campylobacterota</taxon>
        <taxon>Epsilonproteobacteria</taxon>
        <taxon>Campylobacterales</taxon>
        <taxon>Helicobacteraceae</taxon>
        <taxon>Helicobacter</taxon>
    </lineage>
</organism>
<evidence type="ECO:0000256" key="3">
    <source>
        <dbReference type="ARBA" id="ARBA00012027"/>
    </source>
</evidence>
<accession>A0A4U8S6A2</accession>
<dbReference type="PANTHER" id="PTHR43856">
    <property type="entry name" value="CARDIOLIPIN HYDROLASE"/>
    <property type="match status" value="1"/>
</dbReference>
<dbReference type="InterPro" id="IPR025202">
    <property type="entry name" value="PLD-like_dom"/>
</dbReference>
<keyword evidence="4" id="KW-0378">Hydrolase</keyword>
<dbReference type="Proteomes" id="UP000029878">
    <property type="component" value="Unassembled WGS sequence"/>
</dbReference>
<evidence type="ECO:0000256" key="4">
    <source>
        <dbReference type="ARBA" id="ARBA00022801"/>
    </source>
</evidence>
<dbReference type="GO" id="GO:0016891">
    <property type="term" value="F:RNA endonuclease activity producing 5'-phosphomonoesters, hydrolytic mechanism"/>
    <property type="evidence" value="ECO:0007669"/>
    <property type="project" value="TreeGrafter"/>
</dbReference>
<dbReference type="GO" id="GO:0006793">
    <property type="term" value="P:phosphorus metabolic process"/>
    <property type="evidence" value="ECO:0007669"/>
    <property type="project" value="UniProtKB-ARBA"/>
</dbReference>
<evidence type="ECO:0000259" key="7">
    <source>
        <dbReference type="PROSITE" id="PS50035"/>
    </source>
</evidence>
<evidence type="ECO:0000256" key="2">
    <source>
        <dbReference type="ARBA" id="ARBA00008664"/>
    </source>
</evidence>
<dbReference type="PROSITE" id="PS50035">
    <property type="entry name" value="PLD"/>
    <property type="match status" value="1"/>
</dbReference>
<gene>
    <name evidence="8" type="ORF">LS81_008820</name>
</gene>
<dbReference type="PANTHER" id="PTHR43856:SF1">
    <property type="entry name" value="MITOCHONDRIAL CARDIOLIPIN HYDROLASE"/>
    <property type="match status" value="1"/>
</dbReference>
<evidence type="ECO:0000313" key="9">
    <source>
        <dbReference type="Proteomes" id="UP000029878"/>
    </source>
</evidence>
<name>A0A4U8S6A2_9HELI</name>
<reference evidence="8 9" key="1">
    <citation type="journal article" date="2014" name="Genome Announc.">
        <title>Draft genome sequences of eight enterohepatic helicobacter species isolated from both laboratory and wild rodents.</title>
        <authorList>
            <person name="Sheh A."/>
            <person name="Shen Z."/>
            <person name="Fox J.G."/>
        </authorList>
    </citation>
    <scope>NUCLEOTIDE SEQUENCE [LARGE SCALE GENOMIC DNA]</scope>
    <source>
        <strain evidence="8 9">ATCC 700114</strain>
    </source>
</reference>
<proteinExistence type="inferred from homology"/>
<evidence type="ECO:0000256" key="5">
    <source>
        <dbReference type="ARBA" id="ARBA00022963"/>
    </source>
</evidence>
<keyword evidence="6" id="KW-0443">Lipid metabolism</keyword>
<feature type="domain" description="PLD phosphodiesterase" evidence="7">
    <location>
        <begin position="133"/>
        <end position="160"/>
    </location>
</feature>
<protein>
    <recommendedName>
        <fullName evidence="3">phospholipase D</fullName>
        <ecNumber evidence="3">3.1.4.4</ecNumber>
    </recommendedName>
</protein>